<dbReference type="GO" id="GO:0032259">
    <property type="term" value="P:methylation"/>
    <property type="evidence" value="ECO:0007669"/>
    <property type="project" value="UniProtKB-KW"/>
</dbReference>
<dbReference type="EC" id="2.1.1.37" evidence="1"/>
<evidence type="ECO:0000313" key="8">
    <source>
        <dbReference type="Proteomes" id="UP000190074"/>
    </source>
</evidence>
<dbReference type="PROSITE" id="PS51679">
    <property type="entry name" value="SAM_MT_C5"/>
    <property type="match status" value="1"/>
</dbReference>
<dbReference type="InterPro" id="IPR050390">
    <property type="entry name" value="C5-Methyltransferase"/>
</dbReference>
<evidence type="ECO:0000313" key="7">
    <source>
        <dbReference type="EMBL" id="SKN03596.1"/>
    </source>
</evidence>
<dbReference type="Pfam" id="PF00145">
    <property type="entry name" value="DNA_methylase"/>
    <property type="match status" value="2"/>
</dbReference>
<dbReference type="GO" id="GO:0003886">
    <property type="term" value="F:DNA (cytosine-5-)-methyltransferase activity"/>
    <property type="evidence" value="ECO:0007669"/>
    <property type="project" value="UniProtKB-EC"/>
</dbReference>
<reference evidence="7 8" key="1">
    <citation type="submission" date="2016-11" db="EMBL/GenBank/DDBJ databases">
        <authorList>
            <consortium name="Pathogen Informatics"/>
        </authorList>
    </citation>
    <scope>NUCLEOTIDE SEQUENCE [LARGE SCALE GENOMIC DNA]</scope>
    <source>
        <strain evidence="7 8">911</strain>
    </source>
</reference>
<accession>A0A1T8VEX3</accession>
<keyword evidence="4 6" id="KW-0949">S-adenosyl-L-methionine</keyword>
<dbReference type="Gene3D" id="3.40.50.150">
    <property type="entry name" value="Vaccinia Virus protein VP39"/>
    <property type="match status" value="1"/>
</dbReference>
<evidence type="ECO:0000256" key="6">
    <source>
        <dbReference type="PROSITE-ProRule" id="PRU01016"/>
    </source>
</evidence>
<dbReference type="GO" id="GO:0044027">
    <property type="term" value="P:negative regulation of gene expression via chromosomal CpG island methylation"/>
    <property type="evidence" value="ECO:0007669"/>
    <property type="project" value="TreeGrafter"/>
</dbReference>
<organism evidence="7 8">
    <name type="scientific">Mycobacteroides abscessus subsp. massiliense</name>
    <dbReference type="NCBI Taxonomy" id="1962118"/>
    <lineage>
        <taxon>Bacteria</taxon>
        <taxon>Bacillati</taxon>
        <taxon>Actinomycetota</taxon>
        <taxon>Actinomycetes</taxon>
        <taxon>Mycobacteriales</taxon>
        <taxon>Mycobacteriaceae</taxon>
        <taxon>Mycobacteroides</taxon>
        <taxon>Mycobacteroides abscessus</taxon>
    </lineage>
</organism>
<keyword evidence="3 6" id="KW-0808">Transferase</keyword>
<evidence type="ECO:0000256" key="4">
    <source>
        <dbReference type="ARBA" id="ARBA00022691"/>
    </source>
</evidence>
<dbReference type="PANTHER" id="PTHR10629:SF52">
    <property type="entry name" value="DNA (CYTOSINE-5)-METHYLTRANSFERASE 1"/>
    <property type="match status" value="1"/>
</dbReference>
<dbReference type="EMBL" id="FVGW01000026">
    <property type="protein sequence ID" value="SKN03596.1"/>
    <property type="molecule type" value="Genomic_DNA"/>
</dbReference>
<dbReference type="Gene3D" id="3.90.120.10">
    <property type="entry name" value="DNA Methylase, subunit A, domain 2"/>
    <property type="match status" value="1"/>
</dbReference>
<dbReference type="GO" id="GO:0009307">
    <property type="term" value="P:DNA restriction-modification system"/>
    <property type="evidence" value="ECO:0007669"/>
    <property type="project" value="UniProtKB-KW"/>
</dbReference>
<name>A0A1T8VEX3_9MYCO</name>
<comment type="similarity">
    <text evidence="6">Belongs to the class I-like SAM-binding methyltransferase superfamily. C5-methyltransferase family.</text>
</comment>
<proteinExistence type="inferred from homology"/>
<dbReference type="PANTHER" id="PTHR10629">
    <property type="entry name" value="CYTOSINE-SPECIFIC METHYLTRANSFERASE"/>
    <property type="match status" value="1"/>
</dbReference>
<evidence type="ECO:0000256" key="2">
    <source>
        <dbReference type="ARBA" id="ARBA00022603"/>
    </source>
</evidence>
<feature type="active site" evidence="6">
    <location>
        <position position="94"/>
    </location>
</feature>
<dbReference type="InterPro" id="IPR029063">
    <property type="entry name" value="SAM-dependent_MTases_sf"/>
</dbReference>
<dbReference type="Proteomes" id="UP000190074">
    <property type="component" value="Unassembled WGS sequence"/>
</dbReference>
<keyword evidence="5" id="KW-0680">Restriction system</keyword>
<sequence length="352" mass="38836">MIIADKPTFPGYRLADPVGESGIDSTDMFCGGGGSSLGFHRAGIRVAAAANHAPRALATHSLNNPNTEHFNCNLREADFRRFPRTQVLWASSSCTWHAPSGRRTRLTAEQELRQTDLGAIDRATAFAIVAAAEVHLYDVIVVENVPAFRSWVLHDWWADGLRALGYDYTIHVLDSADFGMPQARPRYYGIAARDGLTIDLTPPEAAPVPASALFDQGPLRRTTRPMYISGQVDQIQDRGVLHLATARRNARIRRADQHPLATITASGNHHWVVGVDEHNQKWHRMLNNRERARAQGFPDDYQFVGPTPEHEDITRQIGSAVPVGVAQFIGERIVAALGAERPRQPVLAEQAA</sequence>
<dbReference type="AlphaFoldDB" id="A0A1T8VEX3"/>
<dbReference type="InterPro" id="IPR001525">
    <property type="entry name" value="C5_MeTfrase"/>
</dbReference>
<evidence type="ECO:0000256" key="5">
    <source>
        <dbReference type="ARBA" id="ARBA00022747"/>
    </source>
</evidence>
<keyword evidence="2 6" id="KW-0489">Methyltransferase</keyword>
<dbReference type="GO" id="GO:0003677">
    <property type="term" value="F:DNA binding"/>
    <property type="evidence" value="ECO:0007669"/>
    <property type="project" value="TreeGrafter"/>
</dbReference>
<gene>
    <name evidence="7" type="ORF">SAMEA2259716_05813</name>
</gene>
<evidence type="ECO:0000256" key="3">
    <source>
        <dbReference type="ARBA" id="ARBA00022679"/>
    </source>
</evidence>
<evidence type="ECO:0000256" key="1">
    <source>
        <dbReference type="ARBA" id="ARBA00011975"/>
    </source>
</evidence>
<protein>
    <recommendedName>
        <fullName evidence="1">DNA (cytosine-5-)-methyltransferase</fullName>
        <ecNumber evidence="1">2.1.1.37</ecNumber>
    </recommendedName>
</protein>
<dbReference type="SUPFAM" id="SSF53335">
    <property type="entry name" value="S-adenosyl-L-methionine-dependent methyltransferases"/>
    <property type="match status" value="1"/>
</dbReference>